<dbReference type="GO" id="GO:0005506">
    <property type="term" value="F:iron ion binding"/>
    <property type="evidence" value="ECO:0007669"/>
    <property type="project" value="InterPro"/>
</dbReference>
<dbReference type="PANTHER" id="PTHR33751">
    <property type="entry name" value="CBB3-TYPE CYTOCHROME C OXIDASE SUBUNIT FIXP"/>
    <property type="match status" value="1"/>
</dbReference>
<keyword evidence="4 9" id="KW-0479">Metal-binding</keyword>
<dbReference type="Gene3D" id="1.10.760.10">
    <property type="entry name" value="Cytochrome c-like domain"/>
    <property type="match status" value="2"/>
</dbReference>
<organism evidence="12 13">
    <name type="scientific">Aquabacterium lacunae</name>
    <dbReference type="NCBI Taxonomy" id="2528630"/>
    <lineage>
        <taxon>Bacteria</taxon>
        <taxon>Pseudomonadati</taxon>
        <taxon>Pseudomonadota</taxon>
        <taxon>Betaproteobacteria</taxon>
        <taxon>Burkholderiales</taxon>
        <taxon>Aquabacterium</taxon>
    </lineage>
</organism>
<evidence type="ECO:0000313" key="13">
    <source>
        <dbReference type="Proteomes" id="UP000292120"/>
    </source>
</evidence>
<feature type="domain" description="Cytochrome c" evidence="11">
    <location>
        <begin position="43"/>
        <end position="130"/>
    </location>
</feature>
<dbReference type="RefSeq" id="WP_130968767.1">
    <property type="nucleotide sequence ID" value="NZ_SIXI01000006.1"/>
</dbReference>
<evidence type="ECO:0000256" key="3">
    <source>
        <dbReference type="ARBA" id="ARBA00022617"/>
    </source>
</evidence>
<feature type="binding site" description="covalent" evidence="8">
    <location>
        <position position="60"/>
    </location>
    <ligand>
        <name>heme c</name>
        <dbReference type="ChEBI" id="CHEBI:61717"/>
        <label>1</label>
    </ligand>
</feature>
<keyword evidence="10" id="KW-0732">Signal</keyword>
<keyword evidence="7 9" id="KW-0408">Iron</keyword>
<dbReference type="InterPro" id="IPR036909">
    <property type="entry name" value="Cyt_c-like_dom_sf"/>
</dbReference>
<dbReference type="GO" id="GO:0042597">
    <property type="term" value="C:periplasmic space"/>
    <property type="evidence" value="ECO:0007669"/>
    <property type="project" value="UniProtKB-SubCell"/>
</dbReference>
<feature type="signal peptide" evidence="10">
    <location>
        <begin position="1"/>
        <end position="45"/>
    </location>
</feature>
<evidence type="ECO:0000313" key="12">
    <source>
        <dbReference type="EMBL" id="TBO28676.1"/>
    </source>
</evidence>
<evidence type="ECO:0000256" key="5">
    <source>
        <dbReference type="ARBA" id="ARBA00022764"/>
    </source>
</evidence>
<dbReference type="Proteomes" id="UP000292120">
    <property type="component" value="Unassembled WGS sequence"/>
</dbReference>
<comment type="caution">
    <text evidence="12">The sequence shown here is derived from an EMBL/GenBank/DDBJ whole genome shotgun (WGS) entry which is preliminary data.</text>
</comment>
<dbReference type="InterPro" id="IPR024167">
    <property type="entry name" value="Cytochrome_c4-like"/>
</dbReference>
<dbReference type="Pfam" id="PF00034">
    <property type="entry name" value="Cytochrom_C"/>
    <property type="match status" value="2"/>
</dbReference>
<reference evidence="12 13" key="1">
    <citation type="submission" date="2019-02" db="EMBL/GenBank/DDBJ databases">
        <title>Aquabacterium sp. strain KMB7.</title>
        <authorList>
            <person name="Chen W.-M."/>
        </authorList>
    </citation>
    <scope>NUCLEOTIDE SEQUENCE [LARGE SCALE GENOMIC DNA]</scope>
    <source>
        <strain evidence="12 13">KMB7</strain>
    </source>
</reference>
<dbReference type="GO" id="GO:0020037">
    <property type="term" value="F:heme binding"/>
    <property type="evidence" value="ECO:0007669"/>
    <property type="project" value="InterPro"/>
</dbReference>
<evidence type="ECO:0000256" key="10">
    <source>
        <dbReference type="SAM" id="SignalP"/>
    </source>
</evidence>
<evidence type="ECO:0000256" key="9">
    <source>
        <dbReference type="PIRSR" id="PIRSR000005-2"/>
    </source>
</evidence>
<feature type="binding site" description="axial binding residue" evidence="9">
    <location>
        <position position="64"/>
    </location>
    <ligand>
        <name>heme c</name>
        <dbReference type="ChEBI" id="CHEBI:61717"/>
        <label>1</label>
    </ligand>
    <ligandPart>
        <name>Fe</name>
        <dbReference type="ChEBI" id="CHEBI:18248"/>
    </ligandPart>
</feature>
<name>A0A4Q9GWA8_9BURK</name>
<dbReference type="OrthoDB" id="9796421at2"/>
<accession>A0A4Q9GWA8</accession>
<dbReference type="EMBL" id="SIXI01000006">
    <property type="protein sequence ID" value="TBO28676.1"/>
    <property type="molecule type" value="Genomic_DNA"/>
</dbReference>
<comment type="subcellular location">
    <subcellularLocation>
        <location evidence="1">Periplasm</location>
    </subcellularLocation>
</comment>
<evidence type="ECO:0000256" key="7">
    <source>
        <dbReference type="ARBA" id="ARBA00023004"/>
    </source>
</evidence>
<keyword evidence="5" id="KW-0574">Periplasm</keyword>
<evidence type="ECO:0000256" key="6">
    <source>
        <dbReference type="ARBA" id="ARBA00022982"/>
    </source>
</evidence>
<gene>
    <name evidence="12" type="ORF">EYS42_13730</name>
</gene>
<dbReference type="PROSITE" id="PS51007">
    <property type="entry name" value="CYTC"/>
    <property type="match status" value="2"/>
</dbReference>
<sequence length="240" mass="24894">MKTLRPQKSIAGHTLSNTAIKALLGAAAFGAGLALTLLAASPAKAATGNPEAAKAKVAMCIGCHGIPGYQASFPEVHKVPMIAGQSAAYLAAALTAYQKGDRKHPTMKGIAASLSEQDILDLSAYYETLGKDLPAKAGKGGAPSAAVTALLQRGNCLSCHGENLNKPIDPSYPKLAGQHGDYLYVALKAYQTQGSASMGRNNAIMAGQVKGYTHAELKQLAQYIESLGGDLKTVPQSRFK</sequence>
<evidence type="ECO:0000256" key="4">
    <source>
        <dbReference type="ARBA" id="ARBA00022723"/>
    </source>
</evidence>
<dbReference type="GO" id="GO:0009055">
    <property type="term" value="F:electron transfer activity"/>
    <property type="evidence" value="ECO:0007669"/>
    <property type="project" value="InterPro"/>
</dbReference>
<evidence type="ECO:0000256" key="2">
    <source>
        <dbReference type="ARBA" id="ARBA00022448"/>
    </source>
</evidence>
<keyword evidence="2" id="KW-0813">Transport</keyword>
<dbReference type="AlphaFoldDB" id="A0A4Q9GWA8"/>
<keyword evidence="6" id="KW-0249">Electron transport</keyword>
<dbReference type="PIRSF" id="PIRSF000005">
    <property type="entry name" value="Cytochrome_c4"/>
    <property type="match status" value="1"/>
</dbReference>
<evidence type="ECO:0000256" key="1">
    <source>
        <dbReference type="ARBA" id="ARBA00004418"/>
    </source>
</evidence>
<protein>
    <submittedName>
        <fullName evidence="12">C-type cytochrome</fullName>
    </submittedName>
</protein>
<dbReference type="PANTHER" id="PTHR33751:SF9">
    <property type="entry name" value="CYTOCHROME C4"/>
    <property type="match status" value="1"/>
</dbReference>
<dbReference type="InterPro" id="IPR009056">
    <property type="entry name" value="Cyt_c-like_dom"/>
</dbReference>
<comment type="PTM">
    <text evidence="8">Binds 2 heme c groups covalently per subunit.</text>
</comment>
<keyword evidence="3 8" id="KW-0349">Heme</keyword>
<feature type="binding site" description="axial binding residue" evidence="9">
    <location>
        <position position="205"/>
    </location>
    <ligand>
        <name>heme c</name>
        <dbReference type="ChEBI" id="CHEBI:61717"/>
        <label>2</label>
    </ligand>
    <ligandPart>
        <name>Fe</name>
        <dbReference type="ChEBI" id="CHEBI:18248"/>
    </ligandPart>
</feature>
<evidence type="ECO:0000259" key="11">
    <source>
        <dbReference type="PROSITE" id="PS51007"/>
    </source>
</evidence>
<evidence type="ECO:0000256" key="8">
    <source>
        <dbReference type="PIRSR" id="PIRSR000005-1"/>
    </source>
</evidence>
<feature type="binding site" description="axial binding residue" evidence="9">
    <location>
        <position position="160"/>
    </location>
    <ligand>
        <name>heme c</name>
        <dbReference type="ChEBI" id="CHEBI:61717"/>
        <label>2</label>
    </ligand>
    <ligandPart>
        <name>Fe</name>
        <dbReference type="ChEBI" id="CHEBI:18248"/>
    </ligandPart>
</feature>
<feature type="binding site" description="covalent" evidence="8">
    <location>
        <position position="156"/>
    </location>
    <ligand>
        <name>heme c</name>
        <dbReference type="ChEBI" id="CHEBI:61717"/>
        <label>2</label>
    </ligand>
</feature>
<keyword evidence="13" id="KW-1185">Reference proteome</keyword>
<proteinExistence type="predicted"/>
<dbReference type="InterPro" id="IPR050597">
    <property type="entry name" value="Cytochrome_c_Oxidase_Subunit"/>
</dbReference>
<feature type="binding site" description="covalent" evidence="8">
    <location>
        <position position="159"/>
    </location>
    <ligand>
        <name>heme c</name>
        <dbReference type="ChEBI" id="CHEBI:61717"/>
        <label>2</label>
    </ligand>
</feature>
<feature type="binding site" description="covalent" evidence="8">
    <location>
        <position position="63"/>
    </location>
    <ligand>
        <name>heme c</name>
        <dbReference type="ChEBI" id="CHEBI:61717"/>
        <label>1</label>
    </ligand>
</feature>
<feature type="binding site" description="axial binding residue" evidence="9">
    <location>
        <position position="107"/>
    </location>
    <ligand>
        <name>heme c</name>
        <dbReference type="ChEBI" id="CHEBI:61717"/>
        <label>1</label>
    </ligand>
    <ligandPart>
        <name>Fe</name>
        <dbReference type="ChEBI" id="CHEBI:18248"/>
    </ligandPart>
</feature>
<feature type="chain" id="PRO_5020182581" evidence="10">
    <location>
        <begin position="46"/>
        <end position="240"/>
    </location>
</feature>
<dbReference type="SUPFAM" id="SSF46626">
    <property type="entry name" value="Cytochrome c"/>
    <property type="match status" value="2"/>
</dbReference>
<feature type="domain" description="Cytochrome c" evidence="11">
    <location>
        <begin position="135"/>
        <end position="228"/>
    </location>
</feature>